<name>A0A9P3H4T9_9FUNG</name>
<feature type="repeat" description="ANK" evidence="1">
    <location>
        <begin position="40"/>
        <end position="72"/>
    </location>
</feature>
<dbReference type="SUPFAM" id="SSF48403">
    <property type="entry name" value="Ankyrin repeat"/>
    <property type="match status" value="1"/>
</dbReference>
<evidence type="ECO:0000256" key="2">
    <source>
        <dbReference type="SAM" id="MobiDB-lite"/>
    </source>
</evidence>
<dbReference type="Proteomes" id="UP000827284">
    <property type="component" value="Unassembled WGS sequence"/>
</dbReference>
<reference evidence="3" key="2">
    <citation type="journal article" date="2022" name="Microbiol. Resour. Announc.">
        <title>Whole-Genome Sequence of Entomortierella parvispora E1425, a Mucoromycotan Fungus Associated with Burkholderiaceae-Related Endosymbiotic Bacteria.</title>
        <authorList>
            <person name="Herlambang A."/>
            <person name="Guo Y."/>
            <person name="Takashima Y."/>
            <person name="Narisawa K."/>
            <person name="Ohta H."/>
            <person name="Nishizawa T."/>
        </authorList>
    </citation>
    <scope>NUCLEOTIDE SEQUENCE</scope>
    <source>
        <strain evidence="3">E1425</strain>
    </source>
</reference>
<comment type="caution">
    <text evidence="3">The sequence shown here is derived from an EMBL/GenBank/DDBJ whole genome shotgun (WGS) entry which is preliminary data.</text>
</comment>
<dbReference type="SMART" id="SM00248">
    <property type="entry name" value="ANK"/>
    <property type="match status" value="2"/>
</dbReference>
<keyword evidence="1" id="KW-0040">ANK repeat</keyword>
<dbReference type="InterPro" id="IPR036770">
    <property type="entry name" value="Ankyrin_rpt-contain_sf"/>
</dbReference>
<dbReference type="PROSITE" id="PS50088">
    <property type="entry name" value="ANK_REPEAT"/>
    <property type="match status" value="1"/>
</dbReference>
<dbReference type="PROSITE" id="PS50297">
    <property type="entry name" value="ANK_REP_REGION"/>
    <property type="match status" value="1"/>
</dbReference>
<reference evidence="3" key="1">
    <citation type="submission" date="2021-11" db="EMBL/GenBank/DDBJ databases">
        <authorList>
            <person name="Herlambang A."/>
            <person name="Guo Y."/>
            <person name="Takashima Y."/>
            <person name="Nishizawa T."/>
        </authorList>
    </citation>
    <scope>NUCLEOTIDE SEQUENCE</scope>
    <source>
        <strain evidence="3">E1425</strain>
    </source>
</reference>
<dbReference type="PANTHER" id="PTHR24192">
    <property type="entry name" value="ANKYRIN REPEAT DOMAIN 40"/>
    <property type="match status" value="1"/>
</dbReference>
<feature type="compositionally biased region" description="Low complexity" evidence="2">
    <location>
        <begin position="161"/>
        <end position="172"/>
    </location>
</feature>
<organism evidence="3 4">
    <name type="scientific">Entomortierella parvispora</name>
    <dbReference type="NCBI Taxonomy" id="205924"/>
    <lineage>
        <taxon>Eukaryota</taxon>
        <taxon>Fungi</taxon>
        <taxon>Fungi incertae sedis</taxon>
        <taxon>Mucoromycota</taxon>
        <taxon>Mortierellomycotina</taxon>
        <taxon>Mortierellomycetes</taxon>
        <taxon>Mortierellales</taxon>
        <taxon>Mortierellaceae</taxon>
        <taxon>Entomortierella</taxon>
    </lineage>
</organism>
<proteinExistence type="predicted"/>
<dbReference type="OrthoDB" id="539213at2759"/>
<dbReference type="AlphaFoldDB" id="A0A9P3H4T9"/>
<feature type="compositionally biased region" description="Pro residues" evidence="2">
    <location>
        <begin position="146"/>
        <end position="155"/>
    </location>
</feature>
<dbReference type="EMBL" id="BQFW01000003">
    <property type="protein sequence ID" value="GJJ70140.1"/>
    <property type="molecule type" value="Genomic_DNA"/>
</dbReference>
<gene>
    <name evidence="3" type="ORF">EMPS_02489</name>
</gene>
<dbReference type="PANTHER" id="PTHR24192:SF3">
    <property type="entry name" value="ANKYRIN REPEAT DOMAIN 40"/>
    <property type="match status" value="1"/>
</dbReference>
<dbReference type="Gene3D" id="1.25.40.20">
    <property type="entry name" value="Ankyrin repeat-containing domain"/>
    <property type="match status" value="1"/>
</dbReference>
<evidence type="ECO:0000313" key="4">
    <source>
        <dbReference type="Proteomes" id="UP000827284"/>
    </source>
</evidence>
<keyword evidence="4" id="KW-1185">Reference proteome</keyword>
<evidence type="ECO:0000313" key="3">
    <source>
        <dbReference type="EMBL" id="GJJ70140.1"/>
    </source>
</evidence>
<dbReference type="InterPro" id="IPR002110">
    <property type="entry name" value="Ankyrin_rpt"/>
</dbReference>
<evidence type="ECO:0000256" key="1">
    <source>
        <dbReference type="PROSITE-ProRule" id="PRU00023"/>
    </source>
</evidence>
<dbReference type="InterPro" id="IPR039195">
    <property type="entry name" value="ANKRD40"/>
</dbReference>
<accession>A0A9P3H4T9</accession>
<protein>
    <submittedName>
        <fullName evidence="3">Uncharacterized protein</fullName>
    </submittedName>
</protein>
<sequence length="263" mass="28805">MDGIDYRVNDLHEMAAIGNLKAVLHFCQSGVDINAQNSMNKWTALHWAAHRGHEPVVRALLMRGAKKDILNNKGQTPVDLAKKPEICALLGKELAIEEKDVLEQEKPAFVPAYLAQPDLSKLWSLPDGSTDDPKLNQEAFLLSNPNIPPSTPVPVPRTGLASPSSSLPTLTSASEGHAAKEILVYRQTATDDNLLGAIFANVEDTIERTIELIKEEMDEVPDQFSIGRFNGSKTIPVNTKQYGHKTGDFFKGDEDAIVLLSKT</sequence>
<feature type="region of interest" description="Disordered" evidence="2">
    <location>
        <begin position="142"/>
        <end position="172"/>
    </location>
</feature>
<dbReference type="Pfam" id="PF12796">
    <property type="entry name" value="Ank_2"/>
    <property type="match status" value="1"/>
</dbReference>